<evidence type="ECO:0000313" key="16">
    <source>
        <dbReference type="EMBL" id="GGD17685.1"/>
    </source>
</evidence>
<gene>
    <name evidence="16" type="ORF">GCM10011342_28140</name>
</gene>
<accession>A0A8J2V407</accession>
<feature type="domain" description="TonB-dependent receptor-like beta-barrel" evidence="14">
    <location>
        <begin position="288"/>
        <end position="830"/>
    </location>
</feature>
<reference evidence="16" key="1">
    <citation type="journal article" date="2014" name="Int. J. Syst. Evol. Microbiol.">
        <title>Complete genome sequence of Corynebacterium casei LMG S-19264T (=DSM 44701T), isolated from a smear-ripened cheese.</title>
        <authorList>
            <consortium name="US DOE Joint Genome Institute (JGI-PGF)"/>
            <person name="Walter F."/>
            <person name="Albersmeier A."/>
            <person name="Kalinowski J."/>
            <person name="Ruckert C."/>
        </authorList>
    </citation>
    <scope>NUCLEOTIDE SEQUENCE</scope>
    <source>
        <strain evidence="16">CGMCC 1.12921</strain>
    </source>
</reference>
<feature type="signal peptide" evidence="13">
    <location>
        <begin position="1"/>
        <end position="26"/>
    </location>
</feature>
<evidence type="ECO:0000256" key="10">
    <source>
        <dbReference type="ARBA" id="ARBA00023237"/>
    </source>
</evidence>
<evidence type="ECO:0000259" key="14">
    <source>
        <dbReference type="Pfam" id="PF00593"/>
    </source>
</evidence>
<evidence type="ECO:0000256" key="4">
    <source>
        <dbReference type="ARBA" id="ARBA00022496"/>
    </source>
</evidence>
<evidence type="ECO:0000256" key="3">
    <source>
        <dbReference type="ARBA" id="ARBA00022452"/>
    </source>
</evidence>
<reference evidence="16" key="2">
    <citation type="submission" date="2020-09" db="EMBL/GenBank/DDBJ databases">
        <authorList>
            <person name="Sun Q."/>
            <person name="Zhou Y."/>
        </authorList>
    </citation>
    <scope>NUCLEOTIDE SEQUENCE</scope>
    <source>
        <strain evidence="16">CGMCC 1.12921</strain>
    </source>
</reference>
<evidence type="ECO:0000256" key="13">
    <source>
        <dbReference type="SAM" id="SignalP"/>
    </source>
</evidence>
<feature type="domain" description="TonB-dependent receptor plug" evidence="15">
    <location>
        <begin position="42"/>
        <end position="150"/>
    </location>
</feature>
<comment type="caution">
    <text evidence="16">The sequence shown here is derived from an EMBL/GenBank/DDBJ whole genome shotgun (WGS) entry which is preliminary data.</text>
</comment>
<comment type="subcellular location">
    <subcellularLocation>
        <location evidence="1 11">Cell outer membrane</location>
        <topology evidence="1 11">Multi-pass membrane protein</topology>
    </subcellularLocation>
</comment>
<dbReference type="Pfam" id="PF00593">
    <property type="entry name" value="TonB_dep_Rec_b-barrel"/>
    <property type="match status" value="1"/>
</dbReference>
<evidence type="ECO:0000256" key="1">
    <source>
        <dbReference type="ARBA" id="ARBA00004571"/>
    </source>
</evidence>
<dbReference type="InterPro" id="IPR039426">
    <property type="entry name" value="TonB-dep_rcpt-like"/>
</dbReference>
<keyword evidence="7" id="KW-0406">Ion transport</keyword>
<dbReference type="Pfam" id="PF07715">
    <property type="entry name" value="Plug"/>
    <property type="match status" value="1"/>
</dbReference>
<keyword evidence="4" id="KW-0410">Iron transport</keyword>
<keyword evidence="17" id="KW-1185">Reference proteome</keyword>
<dbReference type="InterPro" id="IPR036942">
    <property type="entry name" value="Beta-barrel_TonB_sf"/>
</dbReference>
<keyword evidence="13" id="KW-0732">Signal</keyword>
<keyword evidence="5 11" id="KW-0812">Transmembrane</keyword>
<comment type="similarity">
    <text evidence="11 12">Belongs to the TonB-dependent receptor family.</text>
</comment>
<dbReference type="GO" id="GO:0009279">
    <property type="term" value="C:cell outer membrane"/>
    <property type="evidence" value="ECO:0007669"/>
    <property type="project" value="UniProtKB-SubCell"/>
</dbReference>
<dbReference type="Gene3D" id="2.40.170.20">
    <property type="entry name" value="TonB-dependent receptor, beta-barrel domain"/>
    <property type="match status" value="2"/>
</dbReference>
<evidence type="ECO:0000256" key="6">
    <source>
        <dbReference type="ARBA" id="ARBA00023004"/>
    </source>
</evidence>
<dbReference type="PANTHER" id="PTHR32552">
    <property type="entry name" value="FERRICHROME IRON RECEPTOR-RELATED"/>
    <property type="match status" value="1"/>
</dbReference>
<evidence type="ECO:0000256" key="5">
    <source>
        <dbReference type="ARBA" id="ARBA00022692"/>
    </source>
</evidence>
<dbReference type="InterPro" id="IPR012910">
    <property type="entry name" value="Plug_dom"/>
</dbReference>
<dbReference type="GO" id="GO:0006826">
    <property type="term" value="P:iron ion transport"/>
    <property type="evidence" value="ECO:0007669"/>
    <property type="project" value="UniProtKB-KW"/>
</dbReference>
<dbReference type="AlphaFoldDB" id="A0A8J2V407"/>
<dbReference type="SUPFAM" id="SSF56935">
    <property type="entry name" value="Porins"/>
    <property type="match status" value="1"/>
</dbReference>
<keyword evidence="9 11" id="KW-0472">Membrane</keyword>
<dbReference type="EMBL" id="BMGH01000001">
    <property type="protein sequence ID" value="GGD17685.1"/>
    <property type="molecule type" value="Genomic_DNA"/>
</dbReference>
<keyword evidence="16" id="KW-0675">Receptor</keyword>
<feature type="chain" id="PRO_5035197139" evidence="13">
    <location>
        <begin position="27"/>
        <end position="867"/>
    </location>
</feature>
<sequence>MKNSKALLMGSSLLVATAIAASPALAQVDEIIITTQKKESTLLDTPVAVSAVSADQIEKAQINNIQDLQTLTPSLSVYQQSGAGVVGYAIRGIGTSSDNIGLEPSVGVFVDGVYKSRQSASINDFISLERVEVIRGPQSTLYGRNTPAGVISYTTRLPANEFEAIGEATIGNYNSRILKGTVSGPISDTVGFRVSGVLNKRDGFIDNIEQGEDVNNRDRFNLRGQLYFEPSDNFSFRLIGEHGEIDEDCCAAPFSYNLPANAAAVAFLGGTVLDDEEEREVAFDGEVNTILKTNALSGTAEYQFDNGITLTSITAWDSLEEDRRIDPDFTNLRTSRPRQNVNEYDVFSQEIRFDGEFDRARWLAGAYYYSQELFTSQSQTYGEDLRPFADLITANAQLPGGSAISYVELFNMEAPGTYLAADDGLVLESYDVETDSYSAFGQVEFDVTDRLTLTGGLRVGTEEKSSTGNINVDDEFSALTVDDFAAAGNPLLFQEAFATTFFDVTGLAPTPANIAAFGGSSPTNAAILGQIQAGSQAFANANDSDPSVNPLIGLTALQFNTPGTATPQEVSDDFVSGTLIADYAVTDNLNVYASYARGFKAGGINVSFVAYADNASSSPTFDPEITTSYELGLKTRLFDNRMTLNAALFDQKVEDYQDNTFNGRAFVLQNAGEVGIQGLELESVIAPTPNLTINAGWTHLFKAEYEEYLRGSCPAVAAPENVAYLQGRPDNAETGLSALDNCIINGFQDSSGQPLSGAREDVASLFATYEGEAGNYPWFIRGGAYHSGEVQLGTDQDPRKIEDAVTLFNGSIGFSTPDERVEVMLWGRNLTDEYYNQGAFTSVGAPGSLNVYPGDPRTFGITLRLKN</sequence>
<name>A0A8J2V407_9PROT</name>
<keyword evidence="2 11" id="KW-0813">Transport</keyword>
<dbReference type="InterPro" id="IPR000531">
    <property type="entry name" value="Beta-barrel_TonB"/>
</dbReference>
<keyword evidence="8 12" id="KW-0798">TonB box</keyword>
<evidence type="ECO:0000256" key="11">
    <source>
        <dbReference type="PROSITE-ProRule" id="PRU01360"/>
    </source>
</evidence>
<proteinExistence type="inferred from homology"/>
<evidence type="ECO:0000259" key="15">
    <source>
        <dbReference type="Pfam" id="PF07715"/>
    </source>
</evidence>
<dbReference type="Proteomes" id="UP000613582">
    <property type="component" value="Unassembled WGS sequence"/>
</dbReference>
<keyword evidence="10 11" id="KW-0998">Cell outer membrane</keyword>
<evidence type="ECO:0000256" key="9">
    <source>
        <dbReference type="ARBA" id="ARBA00023136"/>
    </source>
</evidence>
<dbReference type="PROSITE" id="PS52016">
    <property type="entry name" value="TONB_DEPENDENT_REC_3"/>
    <property type="match status" value="1"/>
</dbReference>
<evidence type="ECO:0000256" key="8">
    <source>
        <dbReference type="ARBA" id="ARBA00023077"/>
    </source>
</evidence>
<evidence type="ECO:0000256" key="12">
    <source>
        <dbReference type="RuleBase" id="RU003357"/>
    </source>
</evidence>
<evidence type="ECO:0000313" key="17">
    <source>
        <dbReference type="Proteomes" id="UP000613582"/>
    </source>
</evidence>
<evidence type="ECO:0000256" key="2">
    <source>
        <dbReference type="ARBA" id="ARBA00022448"/>
    </source>
</evidence>
<keyword evidence="6" id="KW-0408">Iron</keyword>
<organism evidence="16 17">
    <name type="scientific">Aquisalinus flavus</name>
    <dbReference type="NCBI Taxonomy" id="1526572"/>
    <lineage>
        <taxon>Bacteria</taxon>
        <taxon>Pseudomonadati</taxon>
        <taxon>Pseudomonadota</taxon>
        <taxon>Alphaproteobacteria</taxon>
        <taxon>Parvularculales</taxon>
        <taxon>Parvularculaceae</taxon>
        <taxon>Aquisalinus</taxon>
    </lineage>
</organism>
<evidence type="ECO:0000256" key="7">
    <source>
        <dbReference type="ARBA" id="ARBA00023065"/>
    </source>
</evidence>
<protein>
    <submittedName>
        <fullName evidence="16">TonB-dependent receptor</fullName>
    </submittedName>
</protein>
<dbReference type="PANTHER" id="PTHR32552:SF81">
    <property type="entry name" value="TONB-DEPENDENT OUTER MEMBRANE RECEPTOR"/>
    <property type="match status" value="1"/>
</dbReference>
<keyword evidence="3 11" id="KW-1134">Transmembrane beta strand</keyword>
<dbReference type="RefSeq" id="WP_188157808.1">
    <property type="nucleotide sequence ID" value="NZ_BMGH01000001.1"/>
</dbReference>